<dbReference type="NCBIfam" id="TIGR00757">
    <property type="entry name" value="RNaseEG"/>
    <property type="match status" value="1"/>
</dbReference>
<evidence type="ECO:0000259" key="16">
    <source>
        <dbReference type="PROSITE" id="PS50126"/>
    </source>
</evidence>
<evidence type="ECO:0000313" key="18">
    <source>
        <dbReference type="Proteomes" id="UP001501337"/>
    </source>
</evidence>
<dbReference type="RefSeq" id="WP_344808411.1">
    <property type="nucleotide sequence ID" value="NZ_BAABBO010000016.1"/>
</dbReference>
<keyword evidence="8" id="KW-0819">tRNA processing</keyword>
<organism evidence="17 18">
    <name type="scientific">Allohahella marinimesophila</name>
    <dbReference type="NCBI Taxonomy" id="1054972"/>
    <lineage>
        <taxon>Bacteria</taxon>
        <taxon>Pseudomonadati</taxon>
        <taxon>Pseudomonadota</taxon>
        <taxon>Gammaproteobacteria</taxon>
        <taxon>Oceanospirillales</taxon>
        <taxon>Hahellaceae</taxon>
        <taxon>Allohahella</taxon>
    </lineage>
</organism>
<evidence type="ECO:0000256" key="7">
    <source>
        <dbReference type="ARBA" id="ARBA00022555"/>
    </source>
</evidence>
<evidence type="ECO:0000256" key="3">
    <source>
        <dbReference type="ARBA" id="ARBA00005663"/>
    </source>
</evidence>
<evidence type="ECO:0000256" key="11">
    <source>
        <dbReference type="ARBA" id="ARBA00022730"/>
    </source>
</evidence>
<protein>
    <recommendedName>
        <fullName evidence="4">Ribonuclease G</fullName>
    </recommendedName>
</protein>
<keyword evidence="11" id="KW-0699">rRNA-binding</keyword>
<feature type="domain" description="S1 motif" evidence="16">
    <location>
        <begin position="39"/>
        <end position="117"/>
    </location>
</feature>
<evidence type="ECO:0000256" key="6">
    <source>
        <dbReference type="ARBA" id="ARBA00022552"/>
    </source>
</evidence>
<keyword evidence="5" id="KW-0963">Cytoplasm</keyword>
<evidence type="ECO:0000256" key="2">
    <source>
        <dbReference type="ARBA" id="ARBA00004496"/>
    </source>
</evidence>
<dbReference type="Pfam" id="PF00575">
    <property type="entry name" value="S1"/>
    <property type="match status" value="1"/>
</dbReference>
<name>A0ABP7PZ68_9GAMM</name>
<comment type="subcellular location">
    <subcellularLocation>
        <location evidence="2">Cytoplasm</location>
    </subcellularLocation>
</comment>
<dbReference type="PROSITE" id="PS50126">
    <property type="entry name" value="S1"/>
    <property type="match status" value="1"/>
</dbReference>
<dbReference type="InterPro" id="IPR003029">
    <property type="entry name" value="S1_domain"/>
</dbReference>
<sequence length="498" mass="56220">MTEEILVNVTPVETRVAVVENGMLQEVYIERSRRRGIVGNIYKGVVVRVLPGMEAAFVDIGLERAAFIHVSELTGNGNGEGNGRSVEIGGLLREGQELVVQVTKDPIGTKGARLTTHLSIPSRYLVYMPGTDHIGISQRIENEMERERLKLLIQTCVDDGLLAEDEAKDASTASSGFIIRTAAEGVGSEEFTADIMYLRRLWRAVYRKLQSVKPPAVVYEDLSLYARTLRDLVRPETEKIRIDSKEGYQRAIEFTDQFVSEIKDKIEYYPGERPIFDLYGVEDEIQKALGRKVQLKSGGYLIIDQTEAMTTIDVNTGGFVGHKNLEETIFKTNLEATRAIARQLRLRNLGGIIILDLIDMTDPEHNRQVLRMLEKMLERDHAKTKISCVSELGLVEMTRKRTTESLGQMLSEACPACEGRGTVKTPETLCYEIFREILRINRNYDAQSYLVMASQQVVDLLLDDQSDNVADLEEFIGKSIRFQVEVIYTQEQFDVVLQ</sequence>
<evidence type="ECO:0000313" key="17">
    <source>
        <dbReference type="EMBL" id="GAA3973108.1"/>
    </source>
</evidence>
<evidence type="ECO:0000256" key="1">
    <source>
        <dbReference type="ARBA" id="ARBA00001946"/>
    </source>
</evidence>
<dbReference type="PANTHER" id="PTHR30001">
    <property type="entry name" value="RIBONUCLEASE"/>
    <property type="match status" value="1"/>
</dbReference>
<dbReference type="Gene3D" id="3.40.1260.20">
    <property type="entry name" value="Ribonuclease E, catalytic domain"/>
    <property type="match status" value="1"/>
</dbReference>
<evidence type="ECO:0000256" key="14">
    <source>
        <dbReference type="ARBA" id="ARBA00022842"/>
    </source>
</evidence>
<comment type="similarity">
    <text evidence="3">Belongs to the RNase E/G family. RNase G subfamily.</text>
</comment>
<dbReference type="EMBL" id="BAABBO010000016">
    <property type="protein sequence ID" value="GAA3973108.1"/>
    <property type="molecule type" value="Genomic_DNA"/>
</dbReference>
<accession>A0ABP7PZ68</accession>
<dbReference type="Pfam" id="PF20833">
    <property type="entry name" value="RNase_E_G_Thio"/>
    <property type="match status" value="1"/>
</dbReference>
<comment type="cofactor">
    <cofactor evidence="1">
        <name>Mg(2+)</name>
        <dbReference type="ChEBI" id="CHEBI:18420"/>
    </cofactor>
</comment>
<dbReference type="InterPro" id="IPR012340">
    <property type="entry name" value="NA-bd_OB-fold"/>
</dbReference>
<keyword evidence="14" id="KW-0460">Magnesium</keyword>
<evidence type="ECO:0000256" key="12">
    <source>
        <dbReference type="ARBA" id="ARBA00022759"/>
    </source>
</evidence>
<evidence type="ECO:0000256" key="15">
    <source>
        <dbReference type="ARBA" id="ARBA00022884"/>
    </source>
</evidence>
<keyword evidence="7" id="KW-0820">tRNA-binding</keyword>
<dbReference type="PANTHER" id="PTHR30001:SF0">
    <property type="entry name" value="RIBONUCLEASE G"/>
    <property type="match status" value="1"/>
</dbReference>
<evidence type="ECO:0000256" key="5">
    <source>
        <dbReference type="ARBA" id="ARBA00022490"/>
    </source>
</evidence>
<keyword evidence="18" id="KW-1185">Reference proteome</keyword>
<dbReference type="InterPro" id="IPR048583">
    <property type="entry name" value="RNase_E_G_thioredoxin-like"/>
</dbReference>
<proteinExistence type="inferred from homology"/>
<evidence type="ECO:0000256" key="10">
    <source>
        <dbReference type="ARBA" id="ARBA00022723"/>
    </source>
</evidence>
<dbReference type="SMART" id="SM00316">
    <property type="entry name" value="S1"/>
    <property type="match status" value="1"/>
</dbReference>
<dbReference type="NCBIfam" id="NF008689">
    <property type="entry name" value="PRK11712.1"/>
    <property type="match status" value="1"/>
</dbReference>
<keyword evidence="15" id="KW-0694">RNA-binding</keyword>
<evidence type="ECO:0000256" key="4">
    <source>
        <dbReference type="ARBA" id="ARBA00017719"/>
    </source>
</evidence>
<dbReference type="SUPFAM" id="SSF50249">
    <property type="entry name" value="Nucleic acid-binding proteins"/>
    <property type="match status" value="1"/>
</dbReference>
<keyword evidence="10" id="KW-0479">Metal-binding</keyword>
<keyword evidence="13" id="KW-0378">Hydrolase</keyword>
<gene>
    <name evidence="17" type="primary">rng</name>
    <name evidence="17" type="ORF">GCM10022278_32940</name>
</gene>
<evidence type="ECO:0000256" key="8">
    <source>
        <dbReference type="ARBA" id="ARBA00022694"/>
    </source>
</evidence>
<evidence type="ECO:0000256" key="9">
    <source>
        <dbReference type="ARBA" id="ARBA00022722"/>
    </source>
</evidence>
<reference evidence="18" key="1">
    <citation type="journal article" date="2019" name="Int. J. Syst. Evol. Microbiol.">
        <title>The Global Catalogue of Microorganisms (GCM) 10K type strain sequencing project: providing services to taxonomists for standard genome sequencing and annotation.</title>
        <authorList>
            <consortium name="The Broad Institute Genomics Platform"/>
            <consortium name="The Broad Institute Genome Sequencing Center for Infectious Disease"/>
            <person name="Wu L."/>
            <person name="Ma J."/>
        </authorList>
    </citation>
    <scope>NUCLEOTIDE SEQUENCE [LARGE SCALE GENOMIC DNA]</scope>
    <source>
        <strain evidence="18">JCM 17555</strain>
    </source>
</reference>
<dbReference type="Pfam" id="PF10150">
    <property type="entry name" value="RNase_E_G"/>
    <property type="match status" value="1"/>
</dbReference>
<evidence type="ECO:0000256" key="13">
    <source>
        <dbReference type="ARBA" id="ARBA00022801"/>
    </source>
</evidence>
<comment type="caution">
    <text evidence="17">The sequence shown here is derived from an EMBL/GenBank/DDBJ whole genome shotgun (WGS) entry which is preliminary data.</text>
</comment>
<dbReference type="CDD" id="cd04453">
    <property type="entry name" value="S1_RNase_E"/>
    <property type="match status" value="1"/>
</dbReference>
<keyword evidence="12" id="KW-0255">Endonuclease</keyword>
<keyword evidence="9" id="KW-0540">Nuclease</keyword>
<dbReference type="Proteomes" id="UP001501337">
    <property type="component" value="Unassembled WGS sequence"/>
</dbReference>
<keyword evidence="6" id="KW-0698">rRNA processing</keyword>
<dbReference type="Gene3D" id="2.40.50.140">
    <property type="entry name" value="Nucleic acid-binding proteins"/>
    <property type="match status" value="1"/>
</dbReference>
<dbReference type="InterPro" id="IPR004659">
    <property type="entry name" value="RNase_E/G"/>
</dbReference>
<dbReference type="InterPro" id="IPR019307">
    <property type="entry name" value="RNA-bd_AU-1/RNase_E/G"/>
</dbReference>